<name>A0A090VIU1_9FLAO</name>
<evidence type="ECO:0008006" key="3">
    <source>
        <dbReference type="Google" id="ProtNLM"/>
    </source>
</evidence>
<protein>
    <recommendedName>
        <fullName evidence="3">DUF2971 domain-containing protein</fullName>
    </recommendedName>
</protein>
<dbReference type="OrthoDB" id="8548541at2"/>
<reference evidence="1 2" key="1">
    <citation type="journal article" date="2014" name="Genome Announc.">
        <title>Draft Genome Sequences of Marine Flavobacterium Algibacter lectus Strains SS8 and NR4.</title>
        <authorList>
            <person name="Takatani N."/>
            <person name="Nakanishi M."/>
            <person name="Meirelles P."/>
            <person name="Mino S."/>
            <person name="Suda W."/>
            <person name="Oshima K."/>
            <person name="Hattori M."/>
            <person name="Ohkuma M."/>
            <person name="Hosokawa M."/>
            <person name="Miyashita K."/>
            <person name="Thompson F.L."/>
            <person name="Niwa A."/>
            <person name="Sawabe T."/>
            <person name="Sawabe T."/>
        </authorList>
    </citation>
    <scope>NUCLEOTIDE SEQUENCE [LARGE SCALE GENOMIC DNA]</scope>
    <source>
        <strain evidence="1 2">JCM 19300</strain>
    </source>
</reference>
<sequence length="245" mass="29117">MIQKLPVFKEPKNKNQLIWRYLDFSKFIDILMNQKLFFCRADLFSDEFEGSTPINVINERDTKFKKVINEYNPEIIRNFLMEEKNNFAINCWHMNDSESKAMWELYLKSNEGIAIQSTYEKLTKCLEKSELIFNIGTVEYIDYTKNKPSNWNDGLSPYVHKRKNYEHEKELRALLWKPYNEISNLNIDLSDGGITIPINVEYLIENIYISPNSPKWFVELIIKTLKKLDYNLPIMNSISNDKPTF</sequence>
<dbReference type="AlphaFoldDB" id="A0A090VIU1"/>
<evidence type="ECO:0000313" key="2">
    <source>
        <dbReference type="Proteomes" id="UP000029644"/>
    </source>
</evidence>
<evidence type="ECO:0000313" key="1">
    <source>
        <dbReference type="EMBL" id="GAL63269.1"/>
    </source>
</evidence>
<accession>A0A090VIU1</accession>
<dbReference type="RefSeq" id="WP_052415386.1">
    <property type="nucleotide sequence ID" value="NZ_BBNQ01000010.1"/>
</dbReference>
<dbReference type="EMBL" id="BBNQ01000010">
    <property type="protein sequence ID" value="GAL63269.1"/>
    <property type="molecule type" value="Genomic_DNA"/>
</dbReference>
<comment type="caution">
    <text evidence="1">The sequence shown here is derived from an EMBL/GenBank/DDBJ whole genome shotgun (WGS) entry which is preliminary data.</text>
</comment>
<organism evidence="1 2">
    <name type="scientific">Algibacter lectus</name>
    <dbReference type="NCBI Taxonomy" id="221126"/>
    <lineage>
        <taxon>Bacteria</taxon>
        <taxon>Pseudomonadati</taxon>
        <taxon>Bacteroidota</taxon>
        <taxon>Flavobacteriia</taxon>
        <taxon>Flavobacteriales</taxon>
        <taxon>Flavobacteriaceae</taxon>
        <taxon>Algibacter</taxon>
    </lineage>
</organism>
<dbReference type="Proteomes" id="UP000029644">
    <property type="component" value="Unassembled WGS sequence"/>
</dbReference>
<proteinExistence type="predicted"/>
<gene>
    <name evidence="1" type="ORF">JCM19300_1291</name>
</gene>